<dbReference type="RefSeq" id="WP_269428859.1">
    <property type="nucleotide sequence ID" value="NZ_JAPWGM010000007.1"/>
</dbReference>
<dbReference type="EMBL" id="JAPWGM010000007">
    <property type="protein sequence ID" value="MCZ4245815.1"/>
    <property type="molecule type" value="Genomic_DNA"/>
</dbReference>
<protein>
    <recommendedName>
        <fullName evidence="3">VOC domain-containing protein</fullName>
    </recommendedName>
</protein>
<gene>
    <name evidence="1" type="ORF">O0955_17525</name>
</gene>
<reference evidence="1" key="1">
    <citation type="submission" date="2022-12" db="EMBL/GenBank/DDBJ databases">
        <title>Genome sequence of HCMS5-2.</title>
        <authorList>
            <person name="Woo H."/>
        </authorList>
    </citation>
    <scope>NUCLEOTIDE SEQUENCE</scope>
    <source>
        <strain evidence="1">HCMS5-2</strain>
    </source>
</reference>
<evidence type="ECO:0000313" key="1">
    <source>
        <dbReference type="EMBL" id="MCZ4245815.1"/>
    </source>
</evidence>
<accession>A0ABT4LD25</accession>
<proteinExistence type="predicted"/>
<dbReference type="Proteomes" id="UP001144347">
    <property type="component" value="Unassembled WGS sequence"/>
</dbReference>
<keyword evidence="2" id="KW-1185">Reference proteome</keyword>
<comment type="caution">
    <text evidence="1">The sequence shown here is derived from an EMBL/GenBank/DDBJ whole genome shotgun (WGS) entry which is preliminary data.</text>
</comment>
<evidence type="ECO:0008006" key="3">
    <source>
        <dbReference type="Google" id="ProtNLM"/>
    </source>
</evidence>
<evidence type="ECO:0000313" key="2">
    <source>
        <dbReference type="Proteomes" id="UP001144347"/>
    </source>
</evidence>
<name>A0ABT4LD25_9SPHI</name>
<organism evidence="1 2">
    <name type="scientific">Pedobacter punctiformis</name>
    <dbReference type="NCBI Taxonomy" id="3004097"/>
    <lineage>
        <taxon>Bacteria</taxon>
        <taxon>Pseudomonadati</taxon>
        <taxon>Bacteroidota</taxon>
        <taxon>Sphingobacteriia</taxon>
        <taxon>Sphingobacteriales</taxon>
        <taxon>Sphingobacteriaceae</taxon>
        <taxon>Pedobacter</taxon>
    </lineage>
</organism>
<sequence length="61" mass="7356">MIPIIDHIQITVQDLKIAELFYDQLMPILGFDINRKSKESYYALFFKDLEGIKYEIIFEKR</sequence>